<dbReference type="InterPro" id="IPR002104">
    <property type="entry name" value="Integrase_catalytic"/>
</dbReference>
<dbReference type="InterPro" id="IPR004107">
    <property type="entry name" value="Integrase_SAM-like_N"/>
</dbReference>
<keyword evidence="3 5" id="KW-0238">DNA-binding</keyword>
<evidence type="ECO:0000256" key="4">
    <source>
        <dbReference type="ARBA" id="ARBA00023172"/>
    </source>
</evidence>
<feature type="region of interest" description="Disordered" evidence="6">
    <location>
        <begin position="1"/>
        <end position="55"/>
    </location>
</feature>
<dbReference type="AlphaFoldDB" id="B7GRK7"/>
<dbReference type="Gene3D" id="1.10.150.130">
    <property type="match status" value="1"/>
</dbReference>
<dbReference type="PANTHER" id="PTHR30349:SF41">
    <property type="entry name" value="INTEGRASE_RECOMBINASE PROTEIN MJ0367-RELATED"/>
    <property type="match status" value="1"/>
</dbReference>
<dbReference type="InterPro" id="IPR050090">
    <property type="entry name" value="Tyrosine_recombinase_XerCD"/>
</dbReference>
<dbReference type="InterPro" id="IPR044068">
    <property type="entry name" value="CB"/>
</dbReference>
<evidence type="ECO:0000256" key="1">
    <source>
        <dbReference type="ARBA" id="ARBA00008857"/>
    </source>
</evidence>
<evidence type="ECO:0000259" key="8">
    <source>
        <dbReference type="PROSITE" id="PS51900"/>
    </source>
</evidence>
<dbReference type="Gene3D" id="1.10.443.10">
    <property type="entry name" value="Intergrase catalytic core"/>
    <property type="match status" value="1"/>
</dbReference>
<gene>
    <name evidence="9" type="ordered locus">Blon_1349</name>
</gene>
<dbReference type="GO" id="GO:0006310">
    <property type="term" value="P:DNA recombination"/>
    <property type="evidence" value="ECO:0007669"/>
    <property type="project" value="UniProtKB-KW"/>
</dbReference>
<feature type="compositionally biased region" description="Basic and acidic residues" evidence="6">
    <location>
        <begin position="1"/>
        <end position="11"/>
    </location>
</feature>
<dbReference type="GO" id="GO:0003677">
    <property type="term" value="F:DNA binding"/>
    <property type="evidence" value="ECO:0007669"/>
    <property type="project" value="UniProtKB-UniRule"/>
</dbReference>
<dbReference type="Pfam" id="PF14659">
    <property type="entry name" value="Phage_int_SAM_3"/>
    <property type="match status" value="1"/>
</dbReference>
<name>B7GRK7_BIFLS</name>
<keyword evidence="2" id="KW-0229">DNA integration</keyword>
<evidence type="ECO:0000313" key="9">
    <source>
        <dbReference type="EMBL" id="ACJ52437.1"/>
    </source>
</evidence>
<comment type="similarity">
    <text evidence="1">Belongs to the 'phage' integrase family.</text>
</comment>
<dbReference type="PANTHER" id="PTHR30349">
    <property type="entry name" value="PHAGE INTEGRASE-RELATED"/>
    <property type="match status" value="1"/>
</dbReference>
<organism evidence="9 10">
    <name type="scientific">Bifidobacterium longum subsp. infantis (strain ATCC 15697 / DSM 20088 / JCM 1222 / NCTC 11817 / S12)</name>
    <dbReference type="NCBI Taxonomy" id="391904"/>
    <lineage>
        <taxon>Bacteria</taxon>
        <taxon>Bacillati</taxon>
        <taxon>Actinomycetota</taxon>
        <taxon>Actinomycetes</taxon>
        <taxon>Bifidobacteriales</taxon>
        <taxon>Bifidobacteriaceae</taxon>
        <taxon>Bifidobacterium</taxon>
    </lineage>
</organism>
<feature type="domain" description="Core-binding (CB)" evidence="8">
    <location>
        <begin position="72"/>
        <end position="162"/>
    </location>
</feature>
<keyword evidence="4" id="KW-0233">DNA recombination</keyword>
<dbReference type="PROSITE" id="PS51900">
    <property type="entry name" value="CB"/>
    <property type="match status" value="1"/>
</dbReference>
<evidence type="ECO:0000313" key="10">
    <source>
        <dbReference type="Proteomes" id="UP000001360"/>
    </source>
</evidence>
<evidence type="ECO:0000256" key="3">
    <source>
        <dbReference type="ARBA" id="ARBA00023125"/>
    </source>
</evidence>
<dbReference type="EMBL" id="CP001095">
    <property type="protein sequence ID" value="ACJ52437.1"/>
    <property type="molecule type" value="Genomic_DNA"/>
</dbReference>
<accession>B7GRK7</accession>
<dbReference type="Proteomes" id="UP000001360">
    <property type="component" value="Chromosome"/>
</dbReference>
<dbReference type="KEGG" id="bln:Blon_1349"/>
<dbReference type="PROSITE" id="PS51898">
    <property type="entry name" value="TYR_RECOMBINASE"/>
    <property type="match status" value="1"/>
</dbReference>
<evidence type="ECO:0000259" key="7">
    <source>
        <dbReference type="PROSITE" id="PS51898"/>
    </source>
</evidence>
<reference evidence="9 10" key="1">
    <citation type="journal article" date="2008" name="Proc. Natl. Acad. Sci. U.S.A.">
        <title>The genome sequence of Bifidobacterium longum subsp. infantis reveals adaptations for milk utilization within the infant microbiome.</title>
        <authorList>
            <person name="Sela D.A."/>
            <person name="Chapman J."/>
            <person name="Adeuya A."/>
            <person name="Kim J.H."/>
            <person name="Chen F."/>
            <person name="Whitehead T.R."/>
            <person name="Lapidus A."/>
            <person name="Rokhsar D.S."/>
            <person name="Lebrilla C.B."/>
            <person name="German J.B."/>
            <person name="Price N.P."/>
            <person name="Richardson P.M."/>
            <person name="Mills D.A."/>
        </authorList>
    </citation>
    <scope>NUCLEOTIDE SEQUENCE [LARGE SCALE GENOMIC DNA]</scope>
    <source>
        <strain evidence="10">ATCC 15697 / DSM 20088 / JCM 1222 / NCTC 11817 / S12 [JGI]</strain>
    </source>
</reference>
<protein>
    <submittedName>
        <fullName evidence="9">Phage integrase family protein</fullName>
    </submittedName>
</protein>
<dbReference type="SUPFAM" id="SSF56349">
    <property type="entry name" value="DNA breaking-rejoining enzymes"/>
    <property type="match status" value="1"/>
</dbReference>
<dbReference type="InterPro" id="IPR010998">
    <property type="entry name" value="Integrase_recombinase_N"/>
</dbReference>
<dbReference type="InterPro" id="IPR013762">
    <property type="entry name" value="Integrase-like_cat_sf"/>
</dbReference>
<proteinExistence type="inferred from homology"/>
<feature type="domain" description="Tyr recombinase" evidence="7">
    <location>
        <begin position="183"/>
        <end position="400"/>
    </location>
</feature>
<dbReference type="Pfam" id="PF00589">
    <property type="entry name" value="Phage_integrase"/>
    <property type="match status" value="1"/>
</dbReference>
<evidence type="ECO:0000256" key="2">
    <source>
        <dbReference type="ARBA" id="ARBA00022908"/>
    </source>
</evidence>
<sequence length="704" mass="77856">MTTTADRREKGSGGITRLANGKYRAFVETTPDPGDGSRRRVSATGRTKSEALRKARDKALRPDMGMTPGGNATVAEWMDHWVDEVIEPRRAPNTTKSYRTRIRMDITPVIGAVPLDRLRPSHVRMVENRILRGDGRTGTDPRSAATARLTHSILKTALGDAMAEGLIDRNPAALTEVPETEPVEIAILTTGQAARLIALEPDTKWRLIWRLLFITGMRLGETLGITRQELIRSDGLPCLLVEWQLKEFEKDTVIPAGYRARHLGGRMWLTRPKTRKGQRLIPLPADLAADLESYMDSAGIPDDQPVFRSGRGNPICKDTLHHAWRRALDRAGLPHVIRIHLRRHATHVLDPARLQRGAAAGERLQHEPVRRRDQTHQPAHQFQRFHRRMEDPVHGQPLPRSRLRTIPEHGIEAGCAAGIIVFRTRMGHAPAVTGFRACAWFAFSTDGDAGLSVEFLGRGLVEQHVRRETGFGRVVGAIRFVRAVDVVVARAGVEVGMPVLVLRLLLICRVAEWDAACVDMQCARPVSEQIVVECPVQRLACEADGFVRGLQLAVPAGPLFALFGGERIPFGFRLAAVRGAGTSEAVGVRISCASMTFTGHMGAFRTQFPVHEQSRIRTVWHAACVHPVDLVADFEARVLDRAGEPMICAAGGKRGHVPSRLQDAQNVLPQDYVECDARRIEAQVHETDLVRRVGDRFGGASPVF</sequence>
<dbReference type="GO" id="GO:0015074">
    <property type="term" value="P:DNA integration"/>
    <property type="evidence" value="ECO:0007669"/>
    <property type="project" value="UniProtKB-KW"/>
</dbReference>
<evidence type="ECO:0000256" key="6">
    <source>
        <dbReference type="SAM" id="MobiDB-lite"/>
    </source>
</evidence>
<dbReference type="InterPro" id="IPR011010">
    <property type="entry name" value="DNA_brk_join_enz"/>
</dbReference>
<evidence type="ECO:0000256" key="5">
    <source>
        <dbReference type="PROSITE-ProRule" id="PRU01248"/>
    </source>
</evidence>